<dbReference type="RefSeq" id="WP_152946654.1">
    <property type="nucleotide sequence ID" value="NZ_WHYR01000023.1"/>
</dbReference>
<reference evidence="1 2" key="1">
    <citation type="submission" date="2019-10" db="EMBL/GenBank/DDBJ databases">
        <title>Comparative genomics of sulfur disproportionating microorganisms.</title>
        <authorList>
            <person name="Ward L.M."/>
            <person name="Bertran E."/>
            <person name="Johnston D."/>
        </authorList>
    </citation>
    <scope>NUCLEOTIDE SEQUENCE [LARGE SCALE GENOMIC DNA]</scope>
    <source>
        <strain evidence="1 2">DSM 14055</strain>
    </source>
</reference>
<accession>A0A6N7IR32</accession>
<keyword evidence="2" id="KW-1185">Reference proteome</keyword>
<dbReference type="AlphaFoldDB" id="A0A6N7IR32"/>
<proteinExistence type="predicted"/>
<evidence type="ECO:0000313" key="2">
    <source>
        <dbReference type="Proteomes" id="UP000441717"/>
    </source>
</evidence>
<comment type="caution">
    <text evidence="1">The sequence shown here is derived from an EMBL/GenBank/DDBJ whole genome shotgun (WGS) entry which is preliminary data.</text>
</comment>
<dbReference type="EMBL" id="WHYR01000023">
    <property type="protein sequence ID" value="MQL52492.1"/>
    <property type="molecule type" value="Genomic_DNA"/>
</dbReference>
<sequence length="61" mass="7054">MVETWACGDKAVLYSDDSQVWQAALEAGLKPMAEYRRPDGVLFAKQFVWGTGRWCREWSKK</sequence>
<organism evidence="1 2">
    <name type="scientific">Desulfofundulus thermobenzoicus</name>
    <dbReference type="NCBI Taxonomy" id="29376"/>
    <lineage>
        <taxon>Bacteria</taxon>
        <taxon>Bacillati</taxon>
        <taxon>Bacillota</taxon>
        <taxon>Clostridia</taxon>
        <taxon>Eubacteriales</taxon>
        <taxon>Peptococcaceae</taxon>
        <taxon>Desulfofundulus</taxon>
    </lineage>
</organism>
<gene>
    <name evidence="1" type="ORF">GFC01_09505</name>
</gene>
<name>A0A6N7IR32_9FIRM</name>
<dbReference type="Proteomes" id="UP000441717">
    <property type="component" value="Unassembled WGS sequence"/>
</dbReference>
<protein>
    <submittedName>
        <fullName evidence="1">Uncharacterized protein</fullName>
    </submittedName>
</protein>
<evidence type="ECO:0000313" key="1">
    <source>
        <dbReference type="EMBL" id="MQL52492.1"/>
    </source>
</evidence>